<gene>
    <name evidence="1" type="ORF">OOZ53_18955</name>
</gene>
<accession>A0ABT4VS75</accession>
<evidence type="ECO:0000313" key="2">
    <source>
        <dbReference type="Proteomes" id="UP001148313"/>
    </source>
</evidence>
<sequence length="66" mass="7158">MPVYPATGQSIASAINLQSQVLPDFGYPATIMTSDAFKRSICAGISFFQRLVFNLALNDLIGNTFN</sequence>
<dbReference type="EMBL" id="JAPJZH010000013">
    <property type="protein sequence ID" value="MDA4847449.1"/>
    <property type="molecule type" value="Genomic_DNA"/>
</dbReference>
<evidence type="ECO:0000313" key="1">
    <source>
        <dbReference type="EMBL" id="MDA4847449.1"/>
    </source>
</evidence>
<protein>
    <submittedName>
        <fullName evidence="1">Uncharacterized protein</fullName>
    </submittedName>
</protein>
<reference evidence="1" key="1">
    <citation type="submission" date="2022-11" db="EMBL/GenBank/DDBJ databases">
        <title>Hoeflea poritis sp. nov., isolated from scleractinian coral Porites lutea.</title>
        <authorList>
            <person name="Zhang G."/>
            <person name="Wei Q."/>
            <person name="Cai L."/>
        </authorList>
    </citation>
    <scope>NUCLEOTIDE SEQUENCE</scope>
    <source>
        <strain evidence="1">E7-10</strain>
    </source>
</reference>
<dbReference type="Proteomes" id="UP001148313">
    <property type="component" value="Unassembled WGS sequence"/>
</dbReference>
<name>A0ABT4VS75_9HYPH</name>
<organism evidence="1 2">
    <name type="scientific">Hoeflea poritis</name>
    <dbReference type="NCBI Taxonomy" id="2993659"/>
    <lineage>
        <taxon>Bacteria</taxon>
        <taxon>Pseudomonadati</taxon>
        <taxon>Pseudomonadota</taxon>
        <taxon>Alphaproteobacteria</taxon>
        <taxon>Hyphomicrobiales</taxon>
        <taxon>Rhizobiaceae</taxon>
        <taxon>Hoeflea</taxon>
    </lineage>
</organism>
<proteinExistence type="predicted"/>
<dbReference type="RefSeq" id="WP_271091410.1">
    <property type="nucleotide sequence ID" value="NZ_JAPJZH010000013.1"/>
</dbReference>
<comment type="caution">
    <text evidence="1">The sequence shown here is derived from an EMBL/GenBank/DDBJ whole genome shotgun (WGS) entry which is preliminary data.</text>
</comment>
<keyword evidence="2" id="KW-1185">Reference proteome</keyword>